<protein>
    <recommendedName>
        <fullName evidence="4">Zn(2)-C6 fungal-type domain-containing protein</fullName>
    </recommendedName>
</protein>
<keyword evidence="3" id="KW-1185">Reference proteome</keyword>
<feature type="region of interest" description="Disordered" evidence="1">
    <location>
        <begin position="273"/>
        <end position="334"/>
    </location>
</feature>
<dbReference type="EMBL" id="KQ085906">
    <property type="protein sequence ID" value="KLO17340.1"/>
    <property type="molecule type" value="Genomic_DNA"/>
</dbReference>
<organism evidence="2 3">
    <name type="scientific">Schizopora paradoxa</name>
    <dbReference type="NCBI Taxonomy" id="27342"/>
    <lineage>
        <taxon>Eukaryota</taxon>
        <taxon>Fungi</taxon>
        <taxon>Dikarya</taxon>
        <taxon>Basidiomycota</taxon>
        <taxon>Agaricomycotina</taxon>
        <taxon>Agaricomycetes</taxon>
        <taxon>Hymenochaetales</taxon>
        <taxon>Schizoporaceae</taxon>
        <taxon>Schizopora</taxon>
    </lineage>
</organism>
<evidence type="ECO:0000313" key="2">
    <source>
        <dbReference type="EMBL" id="KLO17340.1"/>
    </source>
</evidence>
<dbReference type="AlphaFoldDB" id="A0A0H2RZ01"/>
<reference evidence="2 3" key="1">
    <citation type="submission" date="2015-04" db="EMBL/GenBank/DDBJ databases">
        <title>Complete genome sequence of Schizopora paradoxa KUC8140, a cosmopolitan wood degrader in East Asia.</title>
        <authorList>
            <consortium name="DOE Joint Genome Institute"/>
            <person name="Min B."/>
            <person name="Park H."/>
            <person name="Jang Y."/>
            <person name="Kim J.-J."/>
            <person name="Kim K.H."/>
            <person name="Pangilinan J."/>
            <person name="Lipzen A."/>
            <person name="Riley R."/>
            <person name="Grigoriev I.V."/>
            <person name="Spatafora J.W."/>
            <person name="Choi I.-G."/>
        </authorList>
    </citation>
    <scope>NUCLEOTIDE SEQUENCE [LARGE SCALE GENOMIC DNA]</scope>
    <source>
        <strain evidence="2 3">KUC8140</strain>
    </source>
</reference>
<evidence type="ECO:0008006" key="4">
    <source>
        <dbReference type="Google" id="ProtNLM"/>
    </source>
</evidence>
<name>A0A0H2RZ01_9AGAM</name>
<proteinExistence type="predicted"/>
<dbReference type="Proteomes" id="UP000053477">
    <property type="component" value="Unassembled WGS sequence"/>
</dbReference>
<accession>A0A0H2RZ01</accession>
<sequence>MHFISPNSPLISNGAVTQELPDGFEWYTIEQLSVLFPNDTFSRMRLEGSSSTVHPQSTFWQIDSNGNYSQMHLIGPFLQAPSGSQSFPDSASQLIHPHIPSSLTPSDSTFWQEDPSGSLLPMSSIHCPVDSVWQAFSNGSSRLIDLKGTFWLTHPNGSQSRMHLIVPHSQVLSGPQTLPEVTVWPRLPSATKWPAPPRGTFWQEYSDDSFWQMYLICTVSQTLPEYTFRQVFPDDSWSPVDPNSTFWLELSSGAYLQVYLIVSLSQISSGPHWLPDGASQPPQDSSSVEGPPDAPFKRLQSVPDSPSLGVPPDVPDAPLSFSQSSPDKPSSKVDPDVLDALLRFSLSPPDSPPLEADPDVLASQALSAGTLVDNPKPERGRGAGRGRRSCTPCFRAKQQCNVAVEVPCKRCKTREPEKCRRPINEYVGEGGYFTTMAQPSTSKVA</sequence>
<evidence type="ECO:0000256" key="1">
    <source>
        <dbReference type="SAM" id="MobiDB-lite"/>
    </source>
</evidence>
<feature type="region of interest" description="Disordered" evidence="1">
    <location>
        <begin position="366"/>
        <end position="388"/>
    </location>
</feature>
<evidence type="ECO:0000313" key="3">
    <source>
        <dbReference type="Proteomes" id="UP000053477"/>
    </source>
</evidence>
<dbReference type="InParanoid" id="A0A0H2RZ01"/>
<gene>
    <name evidence="2" type="ORF">SCHPADRAFT_900786</name>
</gene>